<dbReference type="PANTHER" id="PTHR10867:SF45">
    <property type="entry name" value="LOC100127826 PROTEIN"/>
    <property type="match status" value="1"/>
</dbReference>
<dbReference type="Gene3D" id="3.40.50.150">
    <property type="entry name" value="Vaccinia Virus protein VP39"/>
    <property type="match status" value="1"/>
</dbReference>
<keyword evidence="2" id="KW-0489">Methyltransferase</keyword>
<reference evidence="6" key="1">
    <citation type="journal article" date="2017" name="Nat. Commun.">
        <title>The North American bullfrog draft genome provides insight into hormonal regulation of long noncoding RNA.</title>
        <authorList>
            <person name="Hammond S.A."/>
            <person name="Warren R.L."/>
            <person name="Vandervalk B.P."/>
            <person name="Kucuk E."/>
            <person name="Khan H."/>
            <person name="Gibb E.A."/>
            <person name="Pandoh P."/>
            <person name="Kirk H."/>
            <person name="Zhao Y."/>
            <person name="Jones M."/>
            <person name="Mungall A.J."/>
            <person name="Coope R."/>
            <person name="Pleasance S."/>
            <person name="Moore R.A."/>
            <person name="Holt R.A."/>
            <person name="Round J.M."/>
            <person name="Ohora S."/>
            <person name="Walle B.V."/>
            <person name="Veldhoen N."/>
            <person name="Helbing C.C."/>
            <person name="Birol I."/>
        </authorList>
    </citation>
    <scope>NUCLEOTIDE SEQUENCE [LARGE SCALE GENOMIC DNA]</scope>
</reference>
<dbReference type="Proteomes" id="UP000228934">
    <property type="component" value="Unassembled WGS sequence"/>
</dbReference>
<dbReference type="AlphaFoldDB" id="A0A2G9RXW6"/>
<gene>
    <name evidence="5" type="ORF">AB205_0068280</name>
</gene>
<dbReference type="SUPFAM" id="SSF53335">
    <property type="entry name" value="S-adenosyl-L-methionine-dependent methyltransferases"/>
    <property type="match status" value="1"/>
</dbReference>
<dbReference type="Pfam" id="PF01234">
    <property type="entry name" value="NNMT_PNMT_TEMT"/>
    <property type="match status" value="1"/>
</dbReference>
<accession>A0A2G9RXW6</accession>
<sequence length="203" mass="23057">MIDLVSGPTLAHLFVFTDYFKEIIVLDSADASISEIKKWLKNDPDAVYWSHAAKHMSMQKGGRSTWEEEEEKLRQAVTQVLKCDFSKDNPVEPVVLNPVNCVFSSFYLESVSKDRETYIANLRKVGSLLNVGGHLVLFVPINMTFYKIDCHKYSVLSVDSDFVIKSIMEAGFSIVHSEQYQSAMRSHLCDQSHILFVVAVKKE</sequence>
<comment type="similarity">
    <text evidence="1">Belongs to the class I-like SAM-binding methyltransferase superfamily. NNMT/PNMT/TEMT family.</text>
</comment>
<evidence type="ECO:0000256" key="3">
    <source>
        <dbReference type="ARBA" id="ARBA00022679"/>
    </source>
</evidence>
<dbReference type="InterPro" id="IPR029063">
    <property type="entry name" value="SAM-dependent_MTases_sf"/>
</dbReference>
<keyword evidence="4" id="KW-0949">S-adenosyl-L-methionine</keyword>
<dbReference type="GO" id="GO:0005829">
    <property type="term" value="C:cytosol"/>
    <property type="evidence" value="ECO:0007669"/>
    <property type="project" value="TreeGrafter"/>
</dbReference>
<dbReference type="InterPro" id="IPR000940">
    <property type="entry name" value="NNMT_TEMT_trans"/>
</dbReference>
<keyword evidence="3" id="KW-0808">Transferase</keyword>
<evidence type="ECO:0000256" key="1">
    <source>
        <dbReference type="ARBA" id="ARBA00007996"/>
    </source>
</evidence>
<dbReference type="EMBL" id="KV929988">
    <property type="protein sequence ID" value="PIO32625.1"/>
    <property type="molecule type" value="Genomic_DNA"/>
</dbReference>
<keyword evidence="6" id="KW-1185">Reference proteome</keyword>
<proteinExistence type="inferred from homology"/>
<dbReference type="GO" id="GO:0032259">
    <property type="term" value="P:methylation"/>
    <property type="evidence" value="ECO:0007669"/>
    <property type="project" value="UniProtKB-KW"/>
</dbReference>
<evidence type="ECO:0000313" key="5">
    <source>
        <dbReference type="EMBL" id="PIO32625.1"/>
    </source>
</evidence>
<protein>
    <submittedName>
        <fullName evidence="5">Uncharacterized protein</fullName>
    </submittedName>
</protein>
<evidence type="ECO:0000256" key="4">
    <source>
        <dbReference type="ARBA" id="ARBA00022691"/>
    </source>
</evidence>
<dbReference type="OrthoDB" id="9886390at2759"/>
<evidence type="ECO:0000313" key="6">
    <source>
        <dbReference type="Proteomes" id="UP000228934"/>
    </source>
</evidence>
<organism evidence="5 6">
    <name type="scientific">Aquarana catesbeiana</name>
    <name type="common">American bullfrog</name>
    <name type="synonym">Rana catesbeiana</name>
    <dbReference type="NCBI Taxonomy" id="8400"/>
    <lineage>
        <taxon>Eukaryota</taxon>
        <taxon>Metazoa</taxon>
        <taxon>Chordata</taxon>
        <taxon>Craniata</taxon>
        <taxon>Vertebrata</taxon>
        <taxon>Euteleostomi</taxon>
        <taxon>Amphibia</taxon>
        <taxon>Batrachia</taxon>
        <taxon>Anura</taxon>
        <taxon>Neobatrachia</taxon>
        <taxon>Ranoidea</taxon>
        <taxon>Ranidae</taxon>
        <taxon>Aquarana</taxon>
    </lineage>
</organism>
<dbReference type="PANTHER" id="PTHR10867">
    <property type="entry name" value="NNMT/PNMT/TEMT FAMILY MEMBER"/>
    <property type="match status" value="1"/>
</dbReference>
<name>A0A2G9RXW6_AQUCT</name>
<evidence type="ECO:0000256" key="2">
    <source>
        <dbReference type="ARBA" id="ARBA00022603"/>
    </source>
</evidence>
<dbReference type="GO" id="GO:0008170">
    <property type="term" value="F:N-methyltransferase activity"/>
    <property type="evidence" value="ECO:0007669"/>
    <property type="project" value="TreeGrafter"/>
</dbReference>
<dbReference type="PROSITE" id="PS51681">
    <property type="entry name" value="SAM_MT_NNMT_PNMT_TEMT"/>
    <property type="match status" value="1"/>
</dbReference>